<protein>
    <submittedName>
        <fullName evidence="1">Uncharacterized protein</fullName>
    </submittedName>
</protein>
<reference evidence="1" key="2">
    <citation type="journal article" date="2015" name="Data Brief">
        <title>Shoot transcriptome of the giant reed, Arundo donax.</title>
        <authorList>
            <person name="Barrero R.A."/>
            <person name="Guerrero F.D."/>
            <person name="Moolhuijzen P."/>
            <person name="Goolsby J.A."/>
            <person name="Tidwell J."/>
            <person name="Bellgard S.E."/>
            <person name="Bellgard M.I."/>
        </authorList>
    </citation>
    <scope>NUCLEOTIDE SEQUENCE</scope>
    <source>
        <tissue evidence="1">Shoot tissue taken approximately 20 cm above the soil surface</tissue>
    </source>
</reference>
<proteinExistence type="predicted"/>
<sequence length="76" mass="8001">MLSSTGTSSEFSLQESRFSDASLRIVPSALLVCSDEDGVESEGAGPSSKFKLAAKDLQRGRLPTSGFMGYAVVLNL</sequence>
<dbReference type="EMBL" id="GBRH01233475">
    <property type="protein sequence ID" value="JAD64420.1"/>
    <property type="molecule type" value="Transcribed_RNA"/>
</dbReference>
<dbReference type="AlphaFoldDB" id="A0A0A9BTB6"/>
<organism evidence="1">
    <name type="scientific">Arundo donax</name>
    <name type="common">Giant reed</name>
    <name type="synonym">Donax arundinaceus</name>
    <dbReference type="NCBI Taxonomy" id="35708"/>
    <lineage>
        <taxon>Eukaryota</taxon>
        <taxon>Viridiplantae</taxon>
        <taxon>Streptophyta</taxon>
        <taxon>Embryophyta</taxon>
        <taxon>Tracheophyta</taxon>
        <taxon>Spermatophyta</taxon>
        <taxon>Magnoliopsida</taxon>
        <taxon>Liliopsida</taxon>
        <taxon>Poales</taxon>
        <taxon>Poaceae</taxon>
        <taxon>PACMAD clade</taxon>
        <taxon>Arundinoideae</taxon>
        <taxon>Arundineae</taxon>
        <taxon>Arundo</taxon>
    </lineage>
</organism>
<accession>A0A0A9BTB6</accession>
<reference evidence="1" key="1">
    <citation type="submission" date="2014-09" db="EMBL/GenBank/DDBJ databases">
        <authorList>
            <person name="Magalhaes I.L.F."/>
            <person name="Oliveira U."/>
            <person name="Santos F.R."/>
            <person name="Vidigal T.H.D.A."/>
            <person name="Brescovit A.D."/>
            <person name="Santos A.J."/>
        </authorList>
    </citation>
    <scope>NUCLEOTIDE SEQUENCE</scope>
    <source>
        <tissue evidence="1">Shoot tissue taken approximately 20 cm above the soil surface</tissue>
    </source>
</reference>
<evidence type="ECO:0000313" key="1">
    <source>
        <dbReference type="EMBL" id="JAD64420.1"/>
    </source>
</evidence>
<name>A0A0A9BTB6_ARUDO</name>